<protein>
    <recommendedName>
        <fullName evidence="1">FP protein C-terminal domain-containing protein</fullName>
    </recommendedName>
</protein>
<sequence length="131" mass="15193">MPYIRNRHSCLSSGGKKINTSSDRPRNILVTVASPHLRDLVLSATHRFDKAHPKNMLNSKHVDIAGESRRIYITKHVCHGCKEIHADARKYARENNHKYVWVKFGQMHSHRDDSGSALRIRDIDFFNKLHK</sequence>
<dbReference type="Proteomes" id="UP000299102">
    <property type="component" value="Unassembled WGS sequence"/>
</dbReference>
<dbReference type="OrthoDB" id="7479742at2759"/>
<evidence type="ECO:0000259" key="1">
    <source>
        <dbReference type="Pfam" id="PF25298"/>
    </source>
</evidence>
<feature type="domain" description="FP protein C-terminal" evidence="1">
    <location>
        <begin position="82"/>
        <end position="128"/>
    </location>
</feature>
<dbReference type="InterPro" id="IPR057251">
    <property type="entry name" value="FP_C"/>
</dbReference>
<organism evidence="2 3">
    <name type="scientific">Eumeta variegata</name>
    <name type="common">Bagworm moth</name>
    <name type="synonym">Eumeta japonica</name>
    <dbReference type="NCBI Taxonomy" id="151549"/>
    <lineage>
        <taxon>Eukaryota</taxon>
        <taxon>Metazoa</taxon>
        <taxon>Ecdysozoa</taxon>
        <taxon>Arthropoda</taxon>
        <taxon>Hexapoda</taxon>
        <taxon>Insecta</taxon>
        <taxon>Pterygota</taxon>
        <taxon>Neoptera</taxon>
        <taxon>Endopterygota</taxon>
        <taxon>Lepidoptera</taxon>
        <taxon>Glossata</taxon>
        <taxon>Ditrysia</taxon>
        <taxon>Tineoidea</taxon>
        <taxon>Psychidae</taxon>
        <taxon>Oiketicinae</taxon>
        <taxon>Eumeta</taxon>
    </lineage>
</organism>
<name>A0A4C1USD4_EUMVA</name>
<dbReference type="AlphaFoldDB" id="A0A4C1USD4"/>
<proteinExistence type="predicted"/>
<keyword evidence="3" id="KW-1185">Reference proteome</keyword>
<comment type="caution">
    <text evidence="2">The sequence shown here is derived from an EMBL/GenBank/DDBJ whole genome shotgun (WGS) entry which is preliminary data.</text>
</comment>
<dbReference type="EMBL" id="BGZK01000213">
    <property type="protein sequence ID" value="GBP28937.1"/>
    <property type="molecule type" value="Genomic_DNA"/>
</dbReference>
<gene>
    <name evidence="2" type="ORF">EVAR_93582_1</name>
</gene>
<reference evidence="2 3" key="1">
    <citation type="journal article" date="2019" name="Commun. Biol.">
        <title>The bagworm genome reveals a unique fibroin gene that provides high tensile strength.</title>
        <authorList>
            <person name="Kono N."/>
            <person name="Nakamura H."/>
            <person name="Ohtoshi R."/>
            <person name="Tomita M."/>
            <person name="Numata K."/>
            <person name="Arakawa K."/>
        </authorList>
    </citation>
    <scope>NUCLEOTIDE SEQUENCE [LARGE SCALE GENOMIC DNA]</scope>
</reference>
<evidence type="ECO:0000313" key="3">
    <source>
        <dbReference type="Proteomes" id="UP000299102"/>
    </source>
</evidence>
<evidence type="ECO:0000313" key="2">
    <source>
        <dbReference type="EMBL" id="GBP28937.1"/>
    </source>
</evidence>
<accession>A0A4C1USD4</accession>
<dbReference type="Pfam" id="PF25298">
    <property type="entry name" value="Baculo_FP_2nd"/>
    <property type="match status" value="1"/>
</dbReference>